<proteinExistence type="predicted"/>
<gene>
    <name evidence="4" type="ORF">WMSIL1_LOCUS11491</name>
    <name evidence="1" type="ORF">WMSIL1_LOCUS4124</name>
    <name evidence="2" type="ORF">WMSIL1_LOCUS4128</name>
    <name evidence="3" type="ORF">WMSIL1_LOCUS6035</name>
</gene>
<dbReference type="AlphaFoldDB" id="A0A564YGN9"/>
<name>A0A564YGN9_HYMDI</name>
<reference evidence="3 5" key="1">
    <citation type="submission" date="2019-07" db="EMBL/GenBank/DDBJ databases">
        <authorList>
            <person name="Jastrzebski P J."/>
            <person name="Paukszto L."/>
            <person name="Jastrzebski P J."/>
        </authorList>
    </citation>
    <scope>NUCLEOTIDE SEQUENCE [LARGE SCALE GENOMIC DNA]</scope>
    <source>
        <strain evidence="3 5">WMS-il1</strain>
    </source>
</reference>
<evidence type="ECO:0000313" key="5">
    <source>
        <dbReference type="Proteomes" id="UP000321570"/>
    </source>
</evidence>
<evidence type="ECO:0000313" key="3">
    <source>
        <dbReference type="EMBL" id="VUZ46109.1"/>
    </source>
</evidence>
<accession>A0A564YGN9</accession>
<evidence type="ECO:0000313" key="2">
    <source>
        <dbReference type="EMBL" id="VUZ43782.1"/>
    </source>
</evidence>
<dbReference type="EMBL" id="CABIJS010000115">
    <property type="protein sequence ID" value="VUZ43776.1"/>
    <property type="molecule type" value="Genomic_DNA"/>
</dbReference>
<evidence type="ECO:0000313" key="1">
    <source>
        <dbReference type="EMBL" id="VUZ43776.1"/>
    </source>
</evidence>
<dbReference type="EMBL" id="CABIJS010000115">
    <property type="protein sequence ID" value="VUZ43782.1"/>
    <property type="molecule type" value="Genomic_DNA"/>
</dbReference>
<protein>
    <submittedName>
        <fullName evidence="3">Uncharacterized protein</fullName>
    </submittedName>
</protein>
<keyword evidence="5" id="KW-1185">Reference proteome</keyword>
<dbReference type="EMBL" id="CABIJS010000544">
    <property type="protein sequence ID" value="VUZ53013.1"/>
    <property type="molecule type" value="Genomic_DNA"/>
</dbReference>
<dbReference type="EMBL" id="CABIJS010000210">
    <property type="protein sequence ID" value="VUZ46109.1"/>
    <property type="molecule type" value="Genomic_DNA"/>
</dbReference>
<organism evidence="3 5">
    <name type="scientific">Hymenolepis diminuta</name>
    <name type="common">Rat tapeworm</name>
    <dbReference type="NCBI Taxonomy" id="6216"/>
    <lineage>
        <taxon>Eukaryota</taxon>
        <taxon>Metazoa</taxon>
        <taxon>Spiralia</taxon>
        <taxon>Lophotrochozoa</taxon>
        <taxon>Platyhelminthes</taxon>
        <taxon>Cestoda</taxon>
        <taxon>Eucestoda</taxon>
        <taxon>Cyclophyllidea</taxon>
        <taxon>Hymenolepididae</taxon>
        <taxon>Hymenolepis</taxon>
    </lineage>
</organism>
<sequence>SKEVGDLLQQLLFVQPIQTQKTQVGLACYDVFCSDLLIIIANLTVKFIFQFQGVTRSVSGHMAHRFRHQTVESSSCLS</sequence>
<dbReference type="Proteomes" id="UP000321570">
    <property type="component" value="Unassembled WGS sequence"/>
</dbReference>
<evidence type="ECO:0000313" key="4">
    <source>
        <dbReference type="EMBL" id="VUZ53013.1"/>
    </source>
</evidence>
<feature type="non-terminal residue" evidence="3">
    <location>
        <position position="1"/>
    </location>
</feature>